<dbReference type="SMART" id="SM00282">
    <property type="entry name" value="LamG"/>
    <property type="match status" value="1"/>
</dbReference>
<evidence type="ECO:0000256" key="3">
    <source>
        <dbReference type="ARBA" id="ARBA00023157"/>
    </source>
</evidence>
<keyword evidence="2" id="KW-0677">Repeat</keyword>
<dbReference type="SUPFAM" id="SSF57184">
    <property type="entry name" value="Growth factor receptor domain"/>
    <property type="match status" value="1"/>
</dbReference>
<dbReference type="CDD" id="cd00054">
    <property type="entry name" value="EGF_CA"/>
    <property type="match status" value="3"/>
</dbReference>
<dbReference type="InterPro" id="IPR018097">
    <property type="entry name" value="EGF_Ca-bd_CS"/>
</dbReference>
<reference evidence="7 8" key="1">
    <citation type="submission" date="2021-04" db="EMBL/GenBank/DDBJ databases">
        <authorList>
            <person name="Bliznina A."/>
        </authorList>
    </citation>
    <scope>NUCLEOTIDE SEQUENCE [LARGE SCALE GENOMIC DNA]</scope>
</reference>
<dbReference type="InterPro" id="IPR001791">
    <property type="entry name" value="Laminin_G"/>
</dbReference>
<dbReference type="InterPro" id="IPR000742">
    <property type="entry name" value="EGF"/>
</dbReference>
<dbReference type="PROSITE" id="PS50026">
    <property type="entry name" value="EGF_3"/>
    <property type="match status" value="4"/>
</dbReference>
<feature type="domain" description="Laminin G" evidence="5">
    <location>
        <begin position="639"/>
        <end position="814"/>
    </location>
</feature>
<evidence type="ECO:0000256" key="2">
    <source>
        <dbReference type="ARBA" id="ARBA00022737"/>
    </source>
</evidence>
<proteinExistence type="predicted"/>
<dbReference type="InterPro" id="IPR009030">
    <property type="entry name" value="Growth_fac_rcpt_cys_sf"/>
</dbReference>
<feature type="domain" description="EGF-like" evidence="6">
    <location>
        <begin position="380"/>
        <end position="418"/>
    </location>
</feature>
<evidence type="ECO:0000313" key="7">
    <source>
        <dbReference type="EMBL" id="CAG5096940.1"/>
    </source>
</evidence>
<dbReference type="Pfam" id="PF07645">
    <property type="entry name" value="EGF_CA"/>
    <property type="match status" value="6"/>
</dbReference>
<keyword evidence="1 4" id="KW-0245">EGF-like domain</keyword>
<dbReference type="PANTHER" id="PTHR24034:SF202">
    <property type="entry name" value="HEMICENTIN 2"/>
    <property type="match status" value="1"/>
</dbReference>
<dbReference type="SMART" id="SM00181">
    <property type="entry name" value="EGF"/>
    <property type="match status" value="11"/>
</dbReference>
<feature type="domain" description="EGF-like" evidence="6">
    <location>
        <begin position="15"/>
        <end position="53"/>
    </location>
</feature>
<organism evidence="7 8">
    <name type="scientific">Oikopleura dioica</name>
    <name type="common">Tunicate</name>
    <dbReference type="NCBI Taxonomy" id="34765"/>
    <lineage>
        <taxon>Eukaryota</taxon>
        <taxon>Metazoa</taxon>
        <taxon>Chordata</taxon>
        <taxon>Tunicata</taxon>
        <taxon>Appendicularia</taxon>
        <taxon>Copelata</taxon>
        <taxon>Oikopleuridae</taxon>
        <taxon>Oikopleura</taxon>
    </lineage>
</organism>
<dbReference type="PROSITE" id="PS01186">
    <property type="entry name" value="EGF_2"/>
    <property type="match status" value="2"/>
</dbReference>
<dbReference type="SMART" id="SM00179">
    <property type="entry name" value="EGF_CA"/>
    <property type="match status" value="10"/>
</dbReference>
<feature type="disulfide bond" evidence="4">
    <location>
        <begin position="43"/>
        <end position="52"/>
    </location>
</feature>
<protein>
    <submittedName>
        <fullName evidence="7">Oidioi.mRNA.OKI2018_I69.XSR.g14856.t1.cds</fullName>
    </submittedName>
</protein>
<dbReference type="Proteomes" id="UP001158576">
    <property type="component" value="Chromosome XSR"/>
</dbReference>
<dbReference type="InterPro" id="IPR050751">
    <property type="entry name" value="ECM_structural_protein"/>
</dbReference>
<dbReference type="PANTHER" id="PTHR24034">
    <property type="entry name" value="EGF-LIKE DOMAIN-CONTAINING PROTEIN"/>
    <property type="match status" value="1"/>
</dbReference>
<dbReference type="InterPro" id="IPR026823">
    <property type="entry name" value="cEGF"/>
</dbReference>
<feature type="disulfide bond" evidence="4">
    <location>
        <begin position="24"/>
        <end position="41"/>
    </location>
</feature>
<dbReference type="InterPro" id="IPR013320">
    <property type="entry name" value="ConA-like_dom_sf"/>
</dbReference>
<dbReference type="PROSITE" id="PS50025">
    <property type="entry name" value="LAM_G_DOMAIN"/>
    <property type="match status" value="1"/>
</dbReference>
<dbReference type="InterPro" id="IPR049883">
    <property type="entry name" value="NOTCH1_EGF-like"/>
</dbReference>
<evidence type="ECO:0000313" key="8">
    <source>
        <dbReference type="Proteomes" id="UP001158576"/>
    </source>
</evidence>
<dbReference type="EMBL" id="OU015569">
    <property type="protein sequence ID" value="CAG5096940.1"/>
    <property type="molecule type" value="Genomic_DNA"/>
</dbReference>
<dbReference type="Pfam" id="PF02210">
    <property type="entry name" value="Laminin_G_2"/>
    <property type="match status" value="1"/>
</dbReference>
<dbReference type="InterPro" id="IPR001881">
    <property type="entry name" value="EGF-like_Ca-bd_dom"/>
</dbReference>
<dbReference type="Gene3D" id="2.10.25.10">
    <property type="entry name" value="Laminin"/>
    <property type="match status" value="11"/>
</dbReference>
<evidence type="ECO:0000259" key="6">
    <source>
        <dbReference type="PROSITE" id="PS50026"/>
    </source>
</evidence>
<dbReference type="PROSITE" id="PS00022">
    <property type="entry name" value="EGF_1"/>
    <property type="match status" value="1"/>
</dbReference>
<dbReference type="Pfam" id="PF14670">
    <property type="entry name" value="FXa_inhibition"/>
    <property type="match status" value="2"/>
</dbReference>
<dbReference type="InterPro" id="IPR000152">
    <property type="entry name" value="EGF-type_Asp/Asn_hydroxyl_site"/>
</dbReference>
<dbReference type="Gene3D" id="2.60.120.200">
    <property type="match status" value="1"/>
</dbReference>
<accession>A0ABN7SF23</accession>
<evidence type="ECO:0000256" key="1">
    <source>
        <dbReference type="ARBA" id="ARBA00022536"/>
    </source>
</evidence>
<gene>
    <name evidence="7" type="ORF">OKIOD_LOCUS6414</name>
</gene>
<feature type="disulfide bond" evidence="4">
    <location>
        <begin position="87"/>
        <end position="96"/>
    </location>
</feature>
<dbReference type="Pfam" id="PF12662">
    <property type="entry name" value="cEGF"/>
    <property type="match status" value="1"/>
</dbReference>
<name>A0ABN7SF23_OIKDI</name>
<sequence>MSTWKNNQLPECMEDEDQCAANPCDQAHTIRCQDLIRDFRCECEYGYGKKDCGTLVNYCVNNPCVNGIGGEKGDGCIPEYEDYTCNCQLNWEGKNCEKEVKDCRREVLEPSDEAYQCVHGECDDQQEMCICAPGWVHSNSGFDVCDQDEDECETGSHQCEHQCENTIGSYICKCNKGYIKSSQNSNKCDDVDECRHNNGGCEKYCSNTEGSFQCSCPDGFTLDMRYERHCYDDDECEDNNGGCSQECKNTHGSYYCGCEDGYYLDNDRHTCKDLDECHPEDLPAAALSQDLNPSLKMQLDNMEPNGKCDQLCVNEDGGYHCTCESGYHILNDGFTCMDDDECLDGTHECTQKCINTDGSYDCSCKEGFKLDTSDWKTCHDIDECLEKQHDCRSPSVCENTIGSYECPCPSGYTPAMSRYSNPPCIDIDECQDTPCAHGGICTNIDGDFLCSCINTGFIGKTCEIDLDECRCMEDPDYKNEHSSCLALLREGQRCQHECQNFNPDLDKQDSDKHTCNNINECECFEGGSRFYNQNREVCEEFMDRKCTEDCRDTSGDFQCKCKKGHWLQEDGFTCADVDECRCMNDQTYKDIDECSTGSHTCDEGFVCQNTVPKYECVRPNVPTVCHEPIEPMAESYQTGRKFNGENSQVIDLKIVGEDKHFEFAVNFRTRDESGVLMEMSSRKSKKNKGQLIRVKLADGMVTTVLSEGSEIKGSQNVTNSYSNGYFSTLTFRRDFGATKALKISIDGNIIFSQDGFDQGTFGTNMRRLELGGSKDQPLIDPSNSLDACFQKQSTTFFNKYEIPSEVEVSSSEQCFAEIVDGDGIYAEGNGYATFDISKLENLHRKDSHFSFGFYAIIESNTGTIFKFGPLELSVKFGKLFLTLTKRGRSKTVDLADWVVRDKKKNPMHARQLHFCDGAKHIIKAKLIQEPNANTNKAIIVIGTQMFKMSELFGDTSPDAFVDEITLGGEKNTNKGIRGMFMPYPSNGRPCHSRRIMKTTCDFTRHVKDYVNFRLFSAPARLLP</sequence>
<dbReference type="SUPFAM" id="SSF49899">
    <property type="entry name" value="Concanavalin A-like lectins/glucanases"/>
    <property type="match status" value="1"/>
</dbReference>
<evidence type="ECO:0000259" key="5">
    <source>
        <dbReference type="PROSITE" id="PS50025"/>
    </source>
</evidence>
<dbReference type="SUPFAM" id="SSF57196">
    <property type="entry name" value="EGF/Laminin"/>
    <property type="match status" value="6"/>
</dbReference>
<feature type="domain" description="EGF-like" evidence="6">
    <location>
        <begin position="426"/>
        <end position="463"/>
    </location>
</feature>
<comment type="caution">
    <text evidence="4">Lacks conserved residue(s) required for the propagation of feature annotation.</text>
</comment>
<keyword evidence="8" id="KW-1185">Reference proteome</keyword>
<keyword evidence="3 4" id="KW-1015">Disulfide bond</keyword>
<evidence type="ECO:0000256" key="4">
    <source>
        <dbReference type="PROSITE-ProRule" id="PRU00076"/>
    </source>
</evidence>
<dbReference type="PROSITE" id="PS01187">
    <property type="entry name" value="EGF_CA"/>
    <property type="match status" value="4"/>
</dbReference>
<dbReference type="PROSITE" id="PS00010">
    <property type="entry name" value="ASX_HYDROXYL"/>
    <property type="match status" value="6"/>
</dbReference>
<feature type="domain" description="EGF-like" evidence="6">
    <location>
        <begin position="55"/>
        <end position="97"/>
    </location>
</feature>